<evidence type="ECO:0000313" key="2">
    <source>
        <dbReference type="EMBL" id="QJA81765.1"/>
    </source>
</evidence>
<reference evidence="1" key="1">
    <citation type="submission" date="2020-03" db="EMBL/GenBank/DDBJ databases">
        <title>The deep terrestrial virosphere.</title>
        <authorList>
            <person name="Holmfeldt K."/>
            <person name="Nilsson E."/>
            <person name="Simone D."/>
            <person name="Lopez-Fernandez M."/>
            <person name="Wu X."/>
            <person name="de Brujin I."/>
            <person name="Lundin D."/>
            <person name="Andersson A."/>
            <person name="Bertilsson S."/>
            <person name="Dopson M."/>
        </authorList>
    </citation>
    <scope>NUCLEOTIDE SEQUENCE</scope>
    <source>
        <strain evidence="2">MM415A00493</strain>
        <strain evidence="1">MM415B01299</strain>
    </source>
</reference>
<dbReference type="EMBL" id="MT141369">
    <property type="protein sequence ID" value="QJA59439.1"/>
    <property type="molecule type" value="Genomic_DNA"/>
</dbReference>
<protein>
    <submittedName>
        <fullName evidence="1">Uncharacterized protein</fullName>
    </submittedName>
</protein>
<accession>A0A6M3IPH9</accession>
<dbReference type="EMBL" id="MT142469">
    <property type="protein sequence ID" value="QJA81765.1"/>
    <property type="molecule type" value="Genomic_DNA"/>
</dbReference>
<name>A0A6M3IPH9_9ZZZZ</name>
<evidence type="ECO:0000313" key="1">
    <source>
        <dbReference type="EMBL" id="QJA59439.1"/>
    </source>
</evidence>
<organism evidence="1">
    <name type="scientific">viral metagenome</name>
    <dbReference type="NCBI Taxonomy" id="1070528"/>
    <lineage>
        <taxon>unclassified sequences</taxon>
        <taxon>metagenomes</taxon>
        <taxon>organismal metagenomes</taxon>
    </lineage>
</organism>
<dbReference type="AlphaFoldDB" id="A0A6M3IPH9"/>
<gene>
    <name evidence="2" type="ORF">MM415A00493_0009</name>
    <name evidence="1" type="ORF">MM415B01299_0018</name>
</gene>
<sequence length="52" mass="6524">MGYVLLDLPLPTLEEFSKNPDYYWEKLREYEDTPYWCHHFGIPKFLVRLFRR</sequence>
<proteinExistence type="predicted"/>